<dbReference type="EMBL" id="JAFIDA010000001">
    <property type="protein sequence ID" value="MBP1326489.1"/>
    <property type="molecule type" value="Genomic_DNA"/>
</dbReference>
<keyword evidence="4 8" id="KW-1003">Cell membrane</keyword>
<keyword evidence="11" id="KW-1185">Reference proteome</keyword>
<gene>
    <name evidence="10" type="ORF">JOF28_001721</name>
</gene>
<protein>
    <recommendedName>
        <fullName evidence="8">Probable membrane transporter protein</fullName>
    </recommendedName>
</protein>
<evidence type="ECO:0000256" key="6">
    <source>
        <dbReference type="ARBA" id="ARBA00022989"/>
    </source>
</evidence>
<name>A0A940T460_9MICO</name>
<dbReference type="InterPro" id="IPR052017">
    <property type="entry name" value="TSUP"/>
</dbReference>
<keyword evidence="6 8" id="KW-1133">Transmembrane helix</keyword>
<evidence type="ECO:0000256" key="2">
    <source>
        <dbReference type="ARBA" id="ARBA00009142"/>
    </source>
</evidence>
<evidence type="ECO:0000256" key="7">
    <source>
        <dbReference type="ARBA" id="ARBA00023136"/>
    </source>
</evidence>
<comment type="subcellular location">
    <subcellularLocation>
        <location evidence="1 8">Cell membrane</location>
        <topology evidence="1 8">Multi-pass membrane protein</topology>
    </subcellularLocation>
</comment>
<dbReference type="Pfam" id="PF01925">
    <property type="entry name" value="TauE"/>
    <property type="match status" value="1"/>
</dbReference>
<evidence type="ECO:0000256" key="1">
    <source>
        <dbReference type="ARBA" id="ARBA00004651"/>
    </source>
</evidence>
<keyword evidence="7 8" id="KW-0472">Membrane</keyword>
<feature type="transmembrane region" description="Helical" evidence="8">
    <location>
        <begin position="269"/>
        <end position="287"/>
    </location>
</feature>
<feature type="transmembrane region" description="Helical" evidence="8">
    <location>
        <begin position="231"/>
        <end position="257"/>
    </location>
</feature>
<feature type="transmembrane region" description="Helical" evidence="8">
    <location>
        <begin position="206"/>
        <end position="225"/>
    </location>
</feature>
<proteinExistence type="inferred from homology"/>
<comment type="caution">
    <text evidence="10">The sequence shown here is derived from an EMBL/GenBank/DDBJ whole genome shotgun (WGS) entry which is preliminary data.</text>
</comment>
<evidence type="ECO:0000313" key="10">
    <source>
        <dbReference type="EMBL" id="MBP1326489.1"/>
    </source>
</evidence>
<feature type="transmembrane region" description="Helical" evidence="8">
    <location>
        <begin position="104"/>
        <end position="121"/>
    </location>
</feature>
<dbReference type="PANTHER" id="PTHR30269">
    <property type="entry name" value="TRANSMEMBRANE PROTEIN YFCA"/>
    <property type="match status" value="1"/>
</dbReference>
<dbReference type="PANTHER" id="PTHR30269:SF23">
    <property type="entry name" value="MEMBRANE TRANSPORTER PROTEIN YDHB-RELATED"/>
    <property type="match status" value="1"/>
</dbReference>
<dbReference type="Proteomes" id="UP000675163">
    <property type="component" value="Unassembled WGS sequence"/>
</dbReference>
<evidence type="ECO:0000256" key="8">
    <source>
        <dbReference type="RuleBase" id="RU363041"/>
    </source>
</evidence>
<keyword evidence="3" id="KW-0813">Transport</keyword>
<evidence type="ECO:0000256" key="4">
    <source>
        <dbReference type="ARBA" id="ARBA00022475"/>
    </source>
</evidence>
<evidence type="ECO:0000256" key="3">
    <source>
        <dbReference type="ARBA" id="ARBA00022448"/>
    </source>
</evidence>
<dbReference type="GO" id="GO:0005886">
    <property type="term" value="C:plasma membrane"/>
    <property type="evidence" value="ECO:0007669"/>
    <property type="project" value="UniProtKB-SubCell"/>
</dbReference>
<keyword evidence="5 8" id="KW-0812">Transmembrane</keyword>
<evidence type="ECO:0000256" key="9">
    <source>
        <dbReference type="SAM" id="MobiDB-lite"/>
    </source>
</evidence>
<feature type="transmembrane region" description="Helical" evidence="8">
    <location>
        <begin position="78"/>
        <end position="98"/>
    </location>
</feature>
<evidence type="ECO:0000256" key="5">
    <source>
        <dbReference type="ARBA" id="ARBA00022692"/>
    </source>
</evidence>
<comment type="similarity">
    <text evidence="2 8">Belongs to the 4-toluene sulfonate uptake permease (TSUP) (TC 2.A.102) family.</text>
</comment>
<dbReference type="AlphaFoldDB" id="A0A940T460"/>
<evidence type="ECO:0000313" key="11">
    <source>
        <dbReference type="Proteomes" id="UP000675163"/>
    </source>
</evidence>
<reference evidence="10" key="1">
    <citation type="submission" date="2021-02" db="EMBL/GenBank/DDBJ databases">
        <title>Sequencing the genomes of 1000 actinobacteria strains.</title>
        <authorList>
            <person name="Klenk H.-P."/>
        </authorList>
    </citation>
    <scope>NUCLEOTIDE SEQUENCE</scope>
    <source>
        <strain evidence="10">DSM 22850</strain>
    </source>
</reference>
<dbReference type="InterPro" id="IPR002781">
    <property type="entry name" value="TM_pro_TauE-like"/>
</dbReference>
<organism evidence="10 11">
    <name type="scientific">Leucobacter exalbidus</name>
    <dbReference type="NCBI Taxonomy" id="662960"/>
    <lineage>
        <taxon>Bacteria</taxon>
        <taxon>Bacillati</taxon>
        <taxon>Actinomycetota</taxon>
        <taxon>Actinomycetes</taxon>
        <taxon>Micrococcales</taxon>
        <taxon>Microbacteriaceae</taxon>
        <taxon>Leucobacter</taxon>
    </lineage>
</organism>
<accession>A0A940T460</accession>
<feature type="compositionally biased region" description="Low complexity" evidence="9">
    <location>
        <begin position="147"/>
        <end position="158"/>
    </location>
</feature>
<sequence>MMTLLPTLPPFAWALLACAAMLVGFSKTAVPGINTISIAIFAAILPARASTGALLLLLIIGDIFALITYRRHANWGTLVRLIPAVVVGVAAGALFLAYANDSSVRRVIGAILLLVIGFTLWQRWRTARIASAGSGATRPSAAASAGQAGQLGESGSGSNSTPQPAPKAAGSGALMRSGYGALGGFTTMVANAGGPVMSMYFLAAKFEVKAFLGTAAWFFAVINLAKVPVSVGLGLITPGALALDALLAPGVVIGALIGRRIASRMKQTTFEWAVTVGTVLGAVYLLVG</sequence>
<feature type="region of interest" description="Disordered" evidence="9">
    <location>
        <begin position="147"/>
        <end position="171"/>
    </location>
</feature>
<feature type="transmembrane region" description="Helical" evidence="8">
    <location>
        <begin position="36"/>
        <end position="66"/>
    </location>
</feature>